<evidence type="ECO:0000256" key="3">
    <source>
        <dbReference type="ARBA" id="ARBA00022617"/>
    </source>
</evidence>
<dbReference type="GO" id="GO:0005506">
    <property type="term" value="F:iron ion binding"/>
    <property type="evidence" value="ECO:0007669"/>
    <property type="project" value="InterPro"/>
</dbReference>
<protein>
    <submittedName>
        <fullName evidence="12">Cytochrome c4</fullName>
    </submittedName>
</protein>
<dbReference type="EMBL" id="VJNB01000004">
    <property type="protein sequence ID" value="TSE20211.1"/>
    <property type="molecule type" value="Genomic_DNA"/>
</dbReference>
<feature type="binding site" description="axial binding residue" evidence="9">
    <location>
        <position position="181"/>
    </location>
    <ligand>
        <name>heme c</name>
        <dbReference type="ChEBI" id="CHEBI:61717"/>
        <label>2</label>
    </ligand>
    <ligandPart>
        <name>Fe</name>
        <dbReference type="ChEBI" id="CHEBI:18248"/>
    </ligandPart>
</feature>
<feature type="binding site" description="axial binding residue" evidence="9">
    <location>
        <position position="83"/>
    </location>
    <ligand>
        <name>heme c</name>
        <dbReference type="ChEBI" id="CHEBI:61717"/>
        <label>1</label>
    </ligand>
    <ligandPart>
        <name>Fe</name>
        <dbReference type="ChEBI" id="CHEBI:18248"/>
    </ligandPart>
</feature>
<dbReference type="PANTHER" id="PTHR33751:SF9">
    <property type="entry name" value="CYTOCHROME C4"/>
    <property type="match status" value="1"/>
</dbReference>
<dbReference type="PIRSF" id="PIRSF000005">
    <property type="entry name" value="Cytochrome_c4"/>
    <property type="match status" value="1"/>
</dbReference>
<dbReference type="InterPro" id="IPR024167">
    <property type="entry name" value="Cytochrome_c4-like"/>
</dbReference>
<feature type="signal peptide" evidence="10">
    <location>
        <begin position="1"/>
        <end position="22"/>
    </location>
</feature>
<dbReference type="Pfam" id="PF00034">
    <property type="entry name" value="Cytochrom_C"/>
    <property type="match status" value="2"/>
</dbReference>
<organism evidence="12 13">
    <name type="scientific">Tepidimonas alkaliphilus</name>
    <dbReference type="NCBI Taxonomy" id="2588942"/>
    <lineage>
        <taxon>Bacteria</taxon>
        <taxon>Pseudomonadati</taxon>
        <taxon>Pseudomonadota</taxon>
        <taxon>Betaproteobacteria</taxon>
        <taxon>Burkholderiales</taxon>
        <taxon>Tepidimonas</taxon>
    </lineage>
</organism>
<keyword evidence="2" id="KW-0813">Transport</keyword>
<evidence type="ECO:0000256" key="1">
    <source>
        <dbReference type="ARBA" id="ARBA00004418"/>
    </source>
</evidence>
<evidence type="ECO:0000313" key="13">
    <source>
        <dbReference type="Proteomes" id="UP000315736"/>
    </source>
</evidence>
<dbReference type="Proteomes" id="UP000315736">
    <property type="component" value="Unassembled WGS sequence"/>
</dbReference>
<feature type="domain" description="Cytochrome c" evidence="11">
    <location>
        <begin position="27"/>
        <end position="106"/>
    </location>
</feature>
<keyword evidence="10" id="KW-0732">Signal</keyword>
<feature type="binding site" description="covalent" evidence="8">
    <location>
        <position position="137"/>
    </location>
    <ligand>
        <name>heme c</name>
        <dbReference type="ChEBI" id="CHEBI:61717"/>
        <label>2</label>
    </ligand>
</feature>
<keyword evidence="13" id="KW-1185">Reference proteome</keyword>
<dbReference type="OrthoDB" id="9773456at2"/>
<comment type="caution">
    <text evidence="12">The sequence shown here is derived from an EMBL/GenBank/DDBJ whole genome shotgun (WGS) entry which is preliminary data.</text>
</comment>
<evidence type="ECO:0000259" key="11">
    <source>
        <dbReference type="PROSITE" id="PS51007"/>
    </source>
</evidence>
<evidence type="ECO:0000256" key="2">
    <source>
        <dbReference type="ARBA" id="ARBA00022448"/>
    </source>
</evidence>
<proteinExistence type="predicted"/>
<gene>
    <name evidence="12" type="primary">cc4_2</name>
    <name evidence="12" type="ORF">Talka_01106</name>
</gene>
<evidence type="ECO:0000256" key="10">
    <source>
        <dbReference type="SAM" id="SignalP"/>
    </source>
</evidence>
<comment type="PTM">
    <text evidence="8">Binds 2 heme c groups covalently per subunit.</text>
</comment>
<keyword evidence="6" id="KW-0249">Electron transport</keyword>
<keyword evidence="4 9" id="KW-0479">Metal-binding</keyword>
<dbReference type="PROSITE" id="PS51007">
    <property type="entry name" value="CYTC"/>
    <property type="match status" value="2"/>
</dbReference>
<evidence type="ECO:0000256" key="4">
    <source>
        <dbReference type="ARBA" id="ARBA00022723"/>
    </source>
</evidence>
<feature type="binding site" description="covalent" evidence="8">
    <location>
        <position position="140"/>
    </location>
    <ligand>
        <name>heme c</name>
        <dbReference type="ChEBI" id="CHEBI:61717"/>
        <label>2</label>
    </ligand>
</feature>
<feature type="binding site" description="axial binding residue" evidence="9">
    <location>
        <position position="141"/>
    </location>
    <ligand>
        <name>heme c</name>
        <dbReference type="ChEBI" id="CHEBI:61717"/>
        <label>2</label>
    </ligand>
    <ligandPart>
        <name>Fe</name>
        <dbReference type="ChEBI" id="CHEBI:18248"/>
    </ligandPart>
</feature>
<evidence type="ECO:0000313" key="12">
    <source>
        <dbReference type="EMBL" id="TSE20211.1"/>
    </source>
</evidence>
<evidence type="ECO:0000256" key="7">
    <source>
        <dbReference type="ARBA" id="ARBA00023004"/>
    </source>
</evidence>
<evidence type="ECO:0000256" key="8">
    <source>
        <dbReference type="PIRSR" id="PIRSR000005-1"/>
    </source>
</evidence>
<dbReference type="InterPro" id="IPR009056">
    <property type="entry name" value="Cyt_c-like_dom"/>
</dbReference>
<keyword evidence="3 8" id="KW-0349">Heme</keyword>
<dbReference type="InterPro" id="IPR050597">
    <property type="entry name" value="Cytochrome_c_Oxidase_Subunit"/>
</dbReference>
<dbReference type="RefSeq" id="WP_143890130.1">
    <property type="nucleotide sequence ID" value="NZ_VJNB01000004.1"/>
</dbReference>
<feature type="domain" description="Cytochrome c" evidence="11">
    <location>
        <begin position="116"/>
        <end position="204"/>
    </location>
</feature>
<feature type="binding site" description="covalent" evidence="8">
    <location>
        <position position="43"/>
    </location>
    <ligand>
        <name>heme c</name>
        <dbReference type="ChEBI" id="CHEBI:61717"/>
        <label>1</label>
    </ligand>
</feature>
<name>A0A554W9F9_9BURK</name>
<dbReference type="GO" id="GO:0009055">
    <property type="term" value="F:electron transfer activity"/>
    <property type="evidence" value="ECO:0007669"/>
    <property type="project" value="InterPro"/>
</dbReference>
<comment type="subcellular location">
    <subcellularLocation>
        <location evidence="1">Periplasm</location>
    </subcellularLocation>
</comment>
<keyword evidence="5" id="KW-0574">Periplasm</keyword>
<feature type="chain" id="PRO_5021908702" evidence="10">
    <location>
        <begin position="23"/>
        <end position="204"/>
    </location>
</feature>
<dbReference type="PANTHER" id="PTHR33751">
    <property type="entry name" value="CBB3-TYPE CYTOCHROME C OXIDASE SUBUNIT FIXP"/>
    <property type="match status" value="1"/>
</dbReference>
<accession>A0A554W9F9</accession>
<dbReference type="InterPro" id="IPR036909">
    <property type="entry name" value="Cyt_c-like_dom_sf"/>
</dbReference>
<reference evidence="12 13" key="1">
    <citation type="submission" date="2019-07" db="EMBL/GenBank/DDBJ databases">
        <title>Tepidimonas alkaliphilus YIM 72238 draft genome.</title>
        <authorList>
            <person name="Da Costa M.S."/>
            <person name="Froufe H.J.C."/>
            <person name="Egas C."/>
            <person name="Albuquerque L."/>
        </authorList>
    </citation>
    <scope>NUCLEOTIDE SEQUENCE [LARGE SCALE GENOMIC DNA]</scope>
    <source>
        <strain evidence="12 13">YIM 72238</strain>
    </source>
</reference>
<keyword evidence="7 9" id="KW-0408">Iron</keyword>
<feature type="binding site" description="axial binding residue" evidence="9">
    <location>
        <position position="44"/>
    </location>
    <ligand>
        <name>heme c</name>
        <dbReference type="ChEBI" id="CHEBI:61717"/>
        <label>1</label>
    </ligand>
    <ligandPart>
        <name>Fe</name>
        <dbReference type="ChEBI" id="CHEBI:18248"/>
    </ligandPart>
</feature>
<evidence type="ECO:0000256" key="6">
    <source>
        <dbReference type="ARBA" id="ARBA00022982"/>
    </source>
</evidence>
<dbReference type="AlphaFoldDB" id="A0A554W9F9"/>
<dbReference type="GO" id="GO:0020037">
    <property type="term" value="F:heme binding"/>
    <property type="evidence" value="ECO:0007669"/>
    <property type="project" value="InterPro"/>
</dbReference>
<dbReference type="GO" id="GO:0042597">
    <property type="term" value="C:periplasmic space"/>
    <property type="evidence" value="ECO:0007669"/>
    <property type="project" value="UniProtKB-SubCell"/>
</dbReference>
<sequence length="204" mass="21898">MKHTASLIGAMLVAVVAHTADAQSPTPDLKRGAALYGQVCVACHAADGNSTTPANPKLAQQHPEYLIKQLQEYKSGKRANAVMVGFASALSDQDMRDIAYWLASQKAAPGAATSADKVRLGERIYRGGLMDRRIPACAGCHGPSGSGIPAEYPRLSGQHAEYTATQLKLFRSNERANSKMMHEIARYLTDVEIDALADYIAGLR</sequence>
<dbReference type="SUPFAM" id="SSF46626">
    <property type="entry name" value="Cytochrome c"/>
    <property type="match status" value="2"/>
</dbReference>
<dbReference type="Gene3D" id="1.10.760.10">
    <property type="entry name" value="Cytochrome c-like domain"/>
    <property type="match status" value="2"/>
</dbReference>
<feature type="binding site" description="covalent" evidence="8">
    <location>
        <position position="40"/>
    </location>
    <ligand>
        <name>heme c</name>
        <dbReference type="ChEBI" id="CHEBI:61717"/>
        <label>1</label>
    </ligand>
</feature>
<evidence type="ECO:0000256" key="9">
    <source>
        <dbReference type="PIRSR" id="PIRSR000005-2"/>
    </source>
</evidence>
<evidence type="ECO:0000256" key="5">
    <source>
        <dbReference type="ARBA" id="ARBA00022764"/>
    </source>
</evidence>